<evidence type="ECO:0000313" key="3">
    <source>
        <dbReference type="EMBL" id="KIC70875.1"/>
    </source>
</evidence>
<feature type="region of interest" description="Disordered" evidence="1">
    <location>
        <begin position="45"/>
        <end position="131"/>
    </location>
</feature>
<dbReference type="AlphaFoldDB" id="A0A0C1JHH7"/>
<keyword evidence="2" id="KW-0732">Signal</keyword>
<evidence type="ECO:0000256" key="1">
    <source>
        <dbReference type="SAM" id="MobiDB-lite"/>
    </source>
</evidence>
<sequence>MKKGLTQSALAALVLASALPIVAQADQHSQELLLAAASCGAYHPKQSKREIADNSTGTNSYVANHNSYQMNSNSSYENISNTYNGTSTSPGNDSVSTPNLKNNDWNAAHSSNHSYSQTGTQHQSNANGYHSYNNAEEVDYNHATSAVSNTISEEQLVSSLNGETRKIYDNLSTQGKALAIQLASQDNYRDKNLAVKEAQKRTEKTDVMVR</sequence>
<protein>
    <submittedName>
        <fullName evidence="3">Uncharacterized protein</fullName>
    </submittedName>
</protein>
<reference evidence="3 4" key="1">
    <citation type="journal article" date="2014" name="Mol. Biol. Evol.">
        <title>Massive expansion of Ubiquitination-related gene families within the Chlamydiae.</title>
        <authorList>
            <person name="Domman D."/>
            <person name="Collingro A."/>
            <person name="Lagkouvardos I."/>
            <person name="Gehre L."/>
            <person name="Weinmaier T."/>
            <person name="Rattei T."/>
            <person name="Subtil A."/>
            <person name="Horn M."/>
        </authorList>
    </citation>
    <scope>NUCLEOTIDE SEQUENCE [LARGE SCALE GENOMIC DNA]</scope>
    <source>
        <strain evidence="3 4">EI2</strain>
    </source>
</reference>
<feature type="chain" id="PRO_5002133887" evidence="2">
    <location>
        <begin position="26"/>
        <end position="210"/>
    </location>
</feature>
<organism evidence="3 4">
    <name type="scientific">Candidatus Protochlamydia amoebophila</name>
    <dbReference type="NCBI Taxonomy" id="362787"/>
    <lineage>
        <taxon>Bacteria</taxon>
        <taxon>Pseudomonadati</taxon>
        <taxon>Chlamydiota</taxon>
        <taxon>Chlamydiia</taxon>
        <taxon>Parachlamydiales</taxon>
        <taxon>Parachlamydiaceae</taxon>
        <taxon>Candidatus Protochlamydia</taxon>
    </lineage>
</organism>
<dbReference type="EMBL" id="JSAN01000133">
    <property type="protein sequence ID" value="KIC70875.1"/>
    <property type="molecule type" value="Genomic_DNA"/>
</dbReference>
<evidence type="ECO:0000313" key="4">
    <source>
        <dbReference type="Proteomes" id="UP000031465"/>
    </source>
</evidence>
<name>A0A0C1JHH7_9BACT</name>
<feature type="signal peptide" evidence="2">
    <location>
        <begin position="1"/>
        <end position="25"/>
    </location>
</feature>
<feature type="compositionally biased region" description="Polar residues" evidence="1">
    <location>
        <begin position="53"/>
        <end position="131"/>
    </location>
</feature>
<dbReference type="PATRIC" id="fig|362787.3.peg.1942"/>
<proteinExistence type="predicted"/>
<evidence type="ECO:0000256" key="2">
    <source>
        <dbReference type="SAM" id="SignalP"/>
    </source>
</evidence>
<comment type="caution">
    <text evidence="3">The sequence shown here is derived from an EMBL/GenBank/DDBJ whole genome shotgun (WGS) entry which is preliminary data.</text>
</comment>
<dbReference type="Proteomes" id="UP000031465">
    <property type="component" value="Unassembled WGS sequence"/>
</dbReference>
<gene>
    <name evidence="3" type="ORF">DB44_FL00350</name>
</gene>
<accession>A0A0C1JHH7</accession>